<sequence length="91" mass="10564">MLRHNSLDFKVDRSVEISLLKIVRPAGSPRSWQKKDKNRASAGNRTREACVACEHSTTEPPMLRHKSLDLKWMAAWKFRRSKSFGQLAEKR</sequence>
<evidence type="ECO:0000313" key="2">
    <source>
        <dbReference type="EMBL" id="GIY48928.1"/>
    </source>
</evidence>
<organism evidence="2 3">
    <name type="scientific">Caerostris extrusa</name>
    <name type="common">Bark spider</name>
    <name type="synonym">Caerostris bankana</name>
    <dbReference type="NCBI Taxonomy" id="172846"/>
    <lineage>
        <taxon>Eukaryota</taxon>
        <taxon>Metazoa</taxon>
        <taxon>Ecdysozoa</taxon>
        <taxon>Arthropoda</taxon>
        <taxon>Chelicerata</taxon>
        <taxon>Arachnida</taxon>
        <taxon>Araneae</taxon>
        <taxon>Araneomorphae</taxon>
        <taxon>Entelegynae</taxon>
        <taxon>Araneoidea</taxon>
        <taxon>Araneidae</taxon>
        <taxon>Caerostris</taxon>
    </lineage>
</organism>
<keyword evidence="3" id="KW-1185">Reference proteome</keyword>
<dbReference type="EMBL" id="BPLR01011772">
    <property type="protein sequence ID" value="GIY48928.1"/>
    <property type="molecule type" value="Genomic_DNA"/>
</dbReference>
<evidence type="ECO:0000256" key="1">
    <source>
        <dbReference type="SAM" id="MobiDB-lite"/>
    </source>
</evidence>
<gene>
    <name evidence="2" type="ORF">CEXT_44861</name>
</gene>
<reference evidence="2 3" key="1">
    <citation type="submission" date="2021-06" db="EMBL/GenBank/DDBJ databases">
        <title>Caerostris extrusa draft genome.</title>
        <authorList>
            <person name="Kono N."/>
            <person name="Arakawa K."/>
        </authorList>
    </citation>
    <scope>NUCLEOTIDE SEQUENCE [LARGE SCALE GENOMIC DNA]</scope>
</reference>
<protein>
    <submittedName>
        <fullName evidence="2">Uncharacterized protein</fullName>
    </submittedName>
</protein>
<feature type="region of interest" description="Disordered" evidence="1">
    <location>
        <begin position="28"/>
        <end position="47"/>
    </location>
</feature>
<comment type="caution">
    <text evidence="2">The sequence shown here is derived from an EMBL/GenBank/DDBJ whole genome shotgun (WGS) entry which is preliminary data.</text>
</comment>
<dbReference type="Proteomes" id="UP001054945">
    <property type="component" value="Unassembled WGS sequence"/>
</dbReference>
<dbReference type="AlphaFoldDB" id="A0AAV4TQS2"/>
<proteinExistence type="predicted"/>
<accession>A0AAV4TQS2</accession>
<evidence type="ECO:0000313" key="3">
    <source>
        <dbReference type="Proteomes" id="UP001054945"/>
    </source>
</evidence>
<name>A0AAV4TQS2_CAEEX</name>